<accession>A0A9P5NJH2</accession>
<dbReference type="Proteomes" id="UP000724874">
    <property type="component" value="Unassembled WGS sequence"/>
</dbReference>
<feature type="compositionally biased region" description="Basic residues" evidence="1">
    <location>
        <begin position="1"/>
        <end position="13"/>
    </location>
</feature>
<keyword evidence="3" id="KW-1185">Reference proteome</keyword>
<name>A0A9P5NJH2_GYMJU</name>
<gene>
    <name evidence="2" type="ORF">CPB84DRAFT_1848757</name>
</gene>
<protein>
    <recommendedName>
        <fullName evidence="4">Homeobox domain-containing protein</fullName>
    </recommendedName>
</protein>
<proteinExistence type="predicted"/>
<dbReference type="EMBL" id="JADNYJ010000069">
    <property type="protein sequence ID" value="KAF8892317.1"/>
    <property type="molecule type" value="Genomic_DNA"/>
</dbReference>
<evidence type="ECO:0000256" key="1">
    <source>
        <dbReference type="SAM" id="MobiDB-lite"/>
    </source>
</evidence>
<evidence type="ECO:0008006" key="4">
    <source>
        <dbReference type="Google" id="ProtNLM"/>
    </source>
</evidence>
<reference evidence="2" key="1">
    <citation type="submission" date="2020-11" db="EMBL/GenBank/DDBJ databases">
        <authorList>
            <consortium name="DOE Joint Genome Institute"/>
            <person name="Ahrendt S."/>
            <person name="Riley R."/>
            <person name="Andreopoulos W."/>
            <person name="LaButti K."/>
            <person name="Pangilinan J."/>
            <person name="Ruiz-duenas F.J."/>
            <person name="Barrasa J.M."/>
            <person name="Sanchez-Garcia M."/>
            <person name="Camarero S."/>
            <person name="Miyauchi S."/>
            <person name="Serrano A."/>
            <person name="Linde D."/>
            <person name="Babiker R."/>
            <person name="Drula E."/>
            <person name="Ayuso-Fernandez I."/>
            <person name="Pacheco R."/>
            <person name="Padilla G."/>
            <person name="Ferreira P."/>
            <person name="Barriuso J."/>
            <person name="Kellner H."/>
            <person name="Castanera R."/>
            <person name="Alfaro M."/>
            <person name="Ramirez L."/>
            <person name="Pisabarro A.G."/>
            <person name="Kuo A."/>
            <person name="Tritt A."/>
            <person name="Lipzen A."/>
            <person name="He G."/>
            <person name="Yan M."/>
            <person name="Ng V."/>
            <person name="Cullen D."/>
            <person name="Martin F."/>
            <person name="Rosso M.-N."/>
            <person name="Henrissat B."/>
            <person name="Hibbett D."/>
            <person name="Martinez A.T."/>
            <person name="Grigoriev I.V."/>
        </authorList>
    </citation>
    <scope>NUCLEOTIDE SEQUENCE</scope>
    <source>
        <strain evidence="2">AH 44721</strain>
    </source>
</reference>
<organism evidence="2 3">
    <name type="scientific">Gymnopilus junonius</name>
    <name type="common">Spectacular rustgill mushroom</name>
    <name type="synonym">Gymnopilus spectabilis subsp. junonius</name>
    <dbReference type="NCBI Taxonomy" id="109634"/>
    <lineage>
        <taxon>Eukaryota</taxon>
        <taxon>Fungi</taxon>
        <taxon>Dikarya</taxon>
        <taxon>Basidiomycota</taxon>
        <taxon>Agaricomycotina</taxon>
        <taxon>Agaricomycetes</taxon>
        <taxon>Agaricomycetidae</taxon>
        <taxon>Agaricales</taxon>
        <taxon>Agaricineae</taxon>
        <taxon>Hymenogastraceae</taxon>
        <taxon>Gymnopilus</taxon>
    </lineage>
</organism>
<dbReference type="OrthoDB" id="3257151at2759"/>
<comment type="caution">
    <text evidence="2">The sequence shown here is derived from an EMBL/GenBank/DDBJ whole genome shotgun (WGS) entry which is preliminary data.</text>
</comment>
<evidence type="ECO:0000313" key="2">
    <source>
        <dbReference type="EMBL" id="KAF8892317.1"/>
    </source>
</evidence>
<feature type="region of interest" description="Disordered" evidence="1">
    <location>
        <begin position="1"/>
        <end position="36"/>
    </location>
</feature>
<sequence>MPKVKAKKPRKPALKPLEPPVAALKTEDTETELTGSSEPQFQLIHLVHFDELNHIWPNDPRIPSSKSRRAWALARNLNPTNVHSWWYRRRKVAAKSKIVIPKDTYELDVGTPPEIPIVKEEPLLLLLC</sequence>
<evidence type="ECO:0000313" key="3">
    <source>
        <dbReference type="Proteomes" id="UP000724874"/>
    </source>
</evidence>
<dbReference type="AlphaFoldDB" id="A0A9P5NJH2"/>